<dbReference type="HOGENOM" id="CLU_054753_0_0_6"/>
<reference evidence="1 2" key="1">
    <citation type="submission" date="2014-01" db="EMBL/GenBank/DDBJ databases">
        <title>Full genme sequencing of cellulolytic bacterium Gynuella sunshinyii YC6258T gen. nov., sp. nov.</title>
        <authorList>
            <person name="Khan H."/>
            <person name="Chung E.J."/>
            <person name="Chung Y.R."/>
        </authorList>
    </citation>
    <scope>NUCLEOTIDE SEQUENCE [LARGE SCALE GENOMIC DNA]</scope>
    <source>
        <strain evidence="1 2">YC6258</strain>
    </source>
</reference>
<dbReference type="InterPro" id="IPR006311">
    <property type="entry name" value="TAT_signal"/>
</dbReference>
<gene>
    <name evidence="1" type="ORF">YC6258_02264</name>
</gene>
<keyword evidence="2" id="KW-1185">Reference proteome</keyword>
<name>A0A0C5VI27_9GAMM</name>
<dbReference type="PROSITE" id="PS51318">
    <property type="entry name" value="TAT"/>
    <property type="match status" value="1"/>
</dbReference>
<dbReference type="PATRIC" id="fig|1445510.3.peg.2221"/>
<dbReference type="KEGG" id="gsn:YC6258_02264"/>
<dbReference type="EMBL" id="CP007142">
    <property type="protein sequence ID" value="AJQ94302.1"/>
    <property type="molecule type" value="Genomic_DNA"/>
</dbReference>
<organism evidence="1 2">
    <name type="scientific">Gynuella sunshinyii YC6258</name>
    <dbReference type="NCBI Taxonomy" id="1445510"/>
    <lineage>
        <taxon>Bacteria</taxon>
        <taxon>Pseudomonadati</taxon>
        <taxon>Pseudomonadota</taxon>
        <taxon>Gammaproteobacteria</taxon>
        <taxon>Oceanospirillales</taxon>
        <taxon>Saccharospirillaceae</taxon>
        <taxon>Gynuella</taxon>
    </lineage>
</organism>
<accession>A0A0C5VI27</accession>
<dbReference type="OrthoDB" id="5695065at2"/>
<protein>
    <recommendedName>
        <fullName evidence="3">DUF1552 domain-containing protein</fullName>
    </recommendedName>
</protein>
<dbReference type="Pfam" id="PF07586">
    <property type="entry name" value="HXXSHH"/>
    <property type="match status" value="1"/>
</dbReference>
<dbReference type="STRING" id="1445510.YC6258_02264"/>
<dbReference type="InterPro" id="IPR011447">
    <property type="entry name" value="DUF1552"/>
</dbReference>
<dbReference type="RefSeq" id="WP_044616858.1">
    <property type="nucleotide sequence ID" value="NZ_CP007142.1"/>
</dbReference>
<sequence>MSHEKQAALMQRRNFLKFIGKAGLSLPLLQASSLGAGMLLSRQALAADTAQRRVIFIYVPDGTPQGASYSFLPSANLALKTCSQPLESVKDECVFFRSRSDASKGIEIIGGGGHGNSQRVLGAFADGVGGTIDLALEETVGATSPVASLRLGVRTRNLDPVSARWYSGVTDYQDNPQTAFEKLFGGAVDTSPIGARRDKKRLEINQAALAKIKTKLGTYELQRLEQHQAAIEKLKTDIDSTSSSSTPMGCSDPTFNPSGLSADLVDSEFTNLFALQTENAILALKCDITRVVTIQLGTHQSDFGVTGLDADYHTSVHSGNLDFYAEYRTYFSERIAHLIERLKAEDDPNGGKMIDSTLVVQVTDMGDGGSHTGSDAAFMFAGGGNAVNRGTIIPADNHHQLLDTAAEYMGVYGVIKPYDANGPVSGILV</sequence>
<dbReference type="AlphaFoldDB" id="A0A0C5VI27"/>
<evidence type="ECO:0000313" key="2">
    <source>
        <dbReference type="Proteomes" id="UP000032266"/>
    </source>
</evidence>
<evidence type="ECO:0008006" key="3">
    <source>
        <dbReference type="Google" id="ProtNLM"/>
    </source>
</evidence>
<dbReference type="Proteomes" id="UP000032266">
    <property type="component" value="Chromosome"/>
</dbReference>
<evidence type="ECO:0000313" key="1">
    <source>
        <dbReference type="EMBL" id="AJQ94302.1"/>
    </source>
</evidence>
<proteinExistence type="predicted"/>